<sequence>MGWLWWIGAALIFGVIEMLTLSYVFFMLAIGALAGALLAAFDAPLWAQFATVALVSMLLLWGARPYVKGWVERTVPRTNTNVDALAGRQAIVEAEVTGIDGRVKLAGEIWSARMEEPGPPLAPGSTVVVAAIDGATAIVKPLPASPNDPQNPYPTY</sequence>
<keyword evidence="3 5" id="KW-1133">Transmembrane helix</keyword>
<dbReference type="Gene3D" id="2.40.50.140">
    <property type="entry name" value="Nucleic acid-binding proteins"/>
    <property type="match status" value="1"/>
</dbReference>
<dbReference type="PANTHER" id="PTHR33507:SF3">
    <property type="entry name" value="INNER MEMBRANE PROTEIN YBBJ"/>
    <property type="match status" value="1"/>
</dbReference>
<feature type="transmembrane region" description="Helical" evidence="5">
    <location>
        <begin position="12"/>
        <end position="39"/>
    </location>
</feature>
<proteinExistence type="predicted"/>
<organism evidence="7 8">
    <name type="scientific">Bogoriella caseilytica</name>
    <dbReference type="NCBI Taxonomy" id="56055"/>
    <lineage>
        <taxon>Bacteria</taxon>
        <taxon>Bacillati</taxon>
        <taxon>Actinomycetota</taxon>
        <taxon>Actinomycetes</taxon>
        <taxon>Micrococcales</taxon>
        <taxon>Bogoriellaceae</taxon>
        <taxon>Bogoriella</taxon>
    </lineage>
</organism>
<dbReference type="SUPFAM" id="SSF141322">
    <property type="entry name" value="NfeD domain-like"/>
    <property type="match status" value="1"/>
</dbReference>
<dbReference type="Pfam" id="PF01957">
    <property type="entry name" value="NfeD"/>
    <property type="match status" value="1"/>
</dbReference>
<dbReference type="InterPro" id="IPR002810">
    <property type="entry name" value="NfeD-like_C"/>
</dbReference>
<keyword evidence="7" id="KW-0645">Protease</keyword>
<dbReference type="GO" id="GO:0005886">
    <property type="term" value="C:plasma membrane"/>
    <property type="evidence" value="ECO:0007669"/>
    <property type="project" value="TreeGrafter"/>
</dbReference>
<dbReference type="InterPro" id="IPR012340">
    <property type="entry name" value="NA-bd_OB-fold"/>
</dbReference>
<dbReference type="RefSeq" id="WP_123304577.1">
    <property type="nucleotide sequence ID" value="NZ_RKHK01000001.1"/>
</dbReference>
<dbReference type="GO" id="GO:0008233">
    <property type="term" value="F:peptidase activity"/>
    <property type="evidence" value="ECO:0007669"/>
    <property type="project" value="UniProtKB-KW"/>
</dbReference>
<dbReference type="EMBL" id="RKHK01000001">
    <property type="protein sequence ID" value="ROR74266.1"/>
    <property type="molecule type" value="Genomic_DNA"/>
</dbReference>
<evidence type="ECO:0000313" key="8">
    <source>
        <dbReference type="Proteomes" id="UP000280668"/>
    </source>
</evidence>
<dbReference type="OrthoDB" id="3174252at2"/>
<keyword evidence="2 5" id="KW-0812">Transmembrane</keyword>
<evidence type="ECO:0000313" key="7">
    <source>
        <dbReference type="EMBL" id="ROR74266.1"/>
    </source>
</evidence>
<feature type="transmembrane region" description="Helical" evidence="5">
    <location>
        <begin position="45"/>
        <end position="63"/>
    </location>
</feature>
<comment type="subcellular location">
    <subcellularLocation>
        <location evidence="1">Membrane</location>
        <topology evidence="1">Multi-pass membrane protein</topology>
    </subcellularLocation>
</comment>
<evidence type="ECO:0000256" key="4">
    <source>
        <dbReference type="ARBA" id="ARBA00023136"/>
    </source>
</evidence>
<evidence type="ECO:0000256" key="3">
    <source>
        <dbReference type="ARBA" id="ARBA00022989"/>
    </source>
</evidence>
<evidence type="ECO:0000256" key="1">
    <source>
        <dbReference type="ARBA" id="ARBA00004141"/>
    </source>
</evidence>
<keyword evidence="8" id="KW-1185">Reference proteome</keyword>
<accession>A0A3N2BG76</accession>
<evidence type="ECO:0000256" key="2">
    <source>
        <dbReference type="ARBA" id="ARBA00022692"/>
    </source>
</evidence>
<gene>
    <name evidence="7" type="ORF">EDD31_2670</name>
</gene>
<evidence type="ECO:0000259" key="6">
    <source>
        <dbReference type="Pfam" id="PF01957"/>
    </source>
</evidence>
<dbReference type="AlphaFoldDB" id="A0A3N2BG76"/>
<dbReference type="Proteomes" id="UP000280668">
    <property type="component" value="Unassembled WGS sequence"/>
</dbReference>
<dbReference type="PANTHER" id="PTHR33507">
    <property type="entry name" value="INNER MEMBRANE PROTEIN YBBJ"/>
    <property type="match status" value="1"/>
</dbReference>
<dbReference type="GO" id="GO:0006508">
    <property type="term" value="P:proteolysis"/>
    <property type="evidence" value="ECO:0007669"/>
    <property type="project" value="UniProtKB-KW"/>
</dbReference>
<dbReference type="InterPro" id="IPR052165">
    <property type="entry name" value="Membrane_assoc_protease"/>
</dbReference>
<feature type="domain" description="NfeD-like C-terminal" evidence="6">
    <location>
        <begin position="82"/>
        <end position="141"/>
    </location>
</feature>
<protein>
    <submittedName>
        <fullName evidence="7">Membrane protein implicated in regulation of membrane protease activity</fullName>
    </submittedName>
</protein>
<keyword evidence="4 5" id="KW-0472">Membrane</keyword>
<evidence type="ECO:0000256" key="5">
    <source>
        <dbReference type="SAM" id="Phobius"/>
    </source>
</evidence>
<reference evidence="7 8" key="1">
    <citation type="submission" date="2018-11" db="EMBL/GenBank/DDBJ databases">
        <title>Sequencing the genomes of 1000 actinobacteria strains.</title>
        <authorList>
            <person name="Klenk H.-P."/>
        </authorList>
    </citation>
    <scope>NUCLEOTIDE SEQUENCE [LARGE SCALE GENOMIC DNA]</scope>
    <source>
        <strain evidence="7 8">DSM 11294</strain>
    </source>
</reference>
<comment type="caution">
    <text evidence="7">The sequence shown here is derived from an EMBL/GenBank/DDBJ whole genome shotgun (WGS) entry which is preliminary data.</text>
</comment>
<keyword evidence="7" id="KW-0378">Hydrolase</keyword>
<name>A0A3N2BG76_9MICO</name>